<dbReference type="AlphaFoldDB" id="A0A517XZZ3"/>
<dbReference type="Proteomes" id="UP000319576">
    <property type="component" value="Chromosome"/>
</dbReference>
<accession>A0A517XZZ3</accession>
<organism evidence="2 3">
    <name type="scientific">Urbifossiella limnaea</name>
    <dbReference type="NCBI Taxonomy" id="2528023"/>
    <lineage>
        <taxon>Bacteria</taxon>
        <taxon>Pseudomonadati</taxon>
        <taxon>Planctomycetota</taxon>
        <taxon>Planctomycetia</taxon>
        <taxon>Gemmatales</taxon>
        <taxon>Gemmataceae</taxon>
        <taxon>Urbifossiella</taxon>
    </lineage>
</organism>
<evidence type="ECO:0000313" key="2">
    <source>
        <dbReference type="EMBL" id="QDU23084.1"/>
    </source>
</evidence>
<evidence type="ECO:0000259" key="1">
    <source>
        <dbReference type="Pfam" id="PF06283"/>
    </source>
</evidence>
<keyword evidence="3" id="KW-1185">Reference proteome</keyword>
<dbReference type="EMBL" id="CP036273">
    <property type="protein sequence ID" value="QDU23084.1"/>
    <property type="molecule type" value="Genomic_DNA"/>
</dbReference>
<sequence length="295" mass="32604">MPLSRRAFLGTAAATLATPGLAQPPKAKKLVLMAGTPSHGPGDHEFNAGVQLLANCLKDVRGLETVVFRNGYPADDSILDTADGILCFADGGAGHPLVRERRLTRIDALMRKGVGLMCAHYGVEVPRDLGGPEFQRWIGGYYESGFSCNPMWRPEFSEFPRHPIANGVRPFAVRDEWYFNMRFRDNMQGVTPILSAKPSDEVRDGPYVYPRGPYPHIQAAKGRAETMMWAVERPDGGRGVGFTGGHFHRNWATDDFRKVVLNALVWLVKLDVPAEGVVSRVTEAEMMANLDPKKK</sequence>
<dbReference type="InterPro" id="IPR029010">
    <property type="entry name" value="ThuA-like"/>
</dbReference>
<gene>
    <name evidence="2" type="ORF">ETAA1_50750</name>
</gene>
<name>A0A517XZZ3_9BACT</name>
<dbReference type="SUPFAM" id="SSF52317">
    <property type="entry name" value="Class I glutamine amidotransferase-like"/>
    <property type="match status" value="1"/>
</dbReference>
<dbReference type="InterPro" id="IPR029062">
    <property type="entry name" value="Class_I_gatase-like"/>
</dbReference>
<feature type="domain" description="ThuA-like" evidence="1">
    <location>
        <begin position="46"/>
        <end position="266"/>
    </location>
</feature>
<dbReference type="PROSITE" id="PS51318">
    <property type="entry name" value="TAT"/>
    <property type="match status" value="1"/>
</dbReference>
<dbReference type="KEGG" id="uli:ETAA1_50750"/>
<dbReference type="Gene3D" id="3.40.50.880">
    <property type="match status" value="1"/>
</dbReference>
<dbReference type="Pfam" id="PF06283">
    <property type="entry name" value="ThuA"/>
    <property type="match status" value="1"/>
</dbReference>
<dbReference type="InterPro" id="IPR006311">
    <property type="entry name" value="TAT_signal"/>
</dbReference>
<protein>
    <submittedName>
        <fullName evidence="2">Trehalose utilization</fullName>
    </submittedName>
</protein>
<evidence type="ECO:0000313" key="3">
    <source>
        <dbReference type="Proteomes" id="UP000319576"/>
    </source>
</evidence>
<dbReference type="RefSeq" id="WP_145243188.1">
    <property type="nucleotide sequence ID" value="NZ_CP036273.1"/>
</dbReference>
<reference evidence="2 3" key="1">
    <citation type="submission" date="2019-02" db="EMBL/GenBank/DDBJ databases">
        <title>Deep-cultivation of Planctomycetes and their phenomic and genomic characterization uncovers novel biology.</title>
        <authorList>
            <person name="Wiegand S."/>
            <person name="Jogler M."/>
            <person name="Boedeker C."/>
            <person name="Pinto D."/>
            <person name="Vollmers J."/>
            <person name="Rivas-Marin E."/>
            <person name="Kohn T."/>
            <person name="Peeters S.H."/>
            <person name="Heuer A."/>
            <person name="Rast P."/>
            <person name="Oberbeckmann S."/>
            <person name="Bunk B."/>
            <person name="Jeske O."/>
            <person name="Meyerdierks A."/>
            <person name="Storesund J.E."/>
            <person name="Kallscheuer N."/>
            <person name="Luecker S."/>
            <person name="Lage O.M."/>
            <person name="Pohl T."/>
            <person name="Merkel B.J."/>
            <person name="Hornburger P."/>
            <person name="Mueller R.-W."/>
            <person name="Bruemmer F."/>
            <person name="Labrenz M."/>
            <person name="Spormann A.M."/>
            <person name="Op den Camp H."/>
            <person name="Overmann J."/>
            <person name="Amann R."/>
            <person name="Jetten M.S.M."/>
            <person name="Mascher T."/>
            <person name="Medema M.H."/>
            <person name="Devos D.P."/>
            <person name="Kaster A.-K."/>
            <person name="Ovreas L."/>
            <person name="Rohde M."/>
            <person name="Galperin M.Y."/>
            <person name="Jogler C."/>
        </authorList>
    </citation>
    <scope>NUCLEOTIDE SEQUENCE [LARGE SCALE GENOMIC DNA]</scope>
    <source>
        <strain evidence="2 3">ETA_A1</strain>
    </source>
</reference>
<proteinExistence type="predicted"/>
<dbReference type="OrthoDB" id="251914at2"/>